<evidence type="ECO:0000256" key="8">
    <source>
        <dbReference type="SAM" id="SignalP"/>
    </source>
</evidence>
<keyword evidence="12" id="KW-1185">Reference proteome</keyword>
<feature type="chain" id="PRO_5011688225" evidence="8">
    <location>
        <begin position="20"/>
        <end position="671"/>
    </location>
</feature>
<dbReference type="PANTHER" id="PTHR11733">
    <property type="entry name" value="ZINC METALLOPROTEASE FAMILY M13 NEPRILYSIN-RELATED"/>
    <property type="match status" value="1"/>
</dbReference>
<dbReference type="PANTHER" id="PTHR11733:SF167">
    <property type="entry name" value="FI17812P1-RELATED"/>
    <property type="match status" value="1"/>
</dbReference>
<dbReference type="AlphaFoldDB" id="A0A1I6LXT8"/>
<evidence type="ECO:0000256" key="1">
    <source>
        <dbReference type="ARBA" id="ARBA00001947"/>
    </source>
</evidence>
<protein>
    <submittedName>
        <fullName evidence="11">Endothelin-converting enzyme/putative endopeptidase</fullName>
    </submittedName>
</protein>
<evidence type="ECO:0000256" key="4">
    <source>
        <dbReference type="ARBA" id="ARBA00022723"/>
    </source>
</evidence>
<dbReference type="SUPFAM" id="SSF55486">
    <property type="entry name" value="Metalloproteases ('zincins'), catalytic domain"/>
    <property type="match status" value="1"/>
</dbReference>
<feature type="domain" description="Peptidase M13 N-terminal" evidence="10">
    <location>
        <begin position="36"/>
        <end position="413"/>
    </location>
</feature>
<feature type="signal peptide" evidence="8">
    <location>
        <begin position="1"/>
        <end position="19"/>
    </location>
</feature>
<comment type="cofactor">
    <cofactor evidence="1">
        <name>Zn(2+)</name>
        <dbReference type="ChEBI" id="CHEBI:29105"/>
    </cofactor>
</comment>
<name>A0A1I6LXT8_9BACT</name>
<dbReference type="PRINTS" id="PR00786">
    <property type="entry name" value="NEPRILYSIN"/>
</dbReference>
<evidence type="ECO:0000256" key="7">
    <source>
        <dbReference type="ARBA" id="ARBA00023049"/>
    </source>
</evidence>
<dbReference type="Proteomes" id="UP000199024">
    <property type="component" value="Unassembled WGS sequence"/>
</dbReference>
<evidence type="ECO:0000259" key="9">
    <source>
        <dbReference type="Pfam" id="PF01431"/>
    </source>
</evidence>
<accession>A0A1I6LXT8</accession>
<evidence type="ECO:0000256" key="5">
    <source>
        <dbReference type="ARBA" id="ARBA00022801"/>
    </source>
</evidence>
<dbReference type="EMBL" id="FOZL01000001">
    <property type="protein sequence ID" value="SFS08102.1"/>
    <property type="molecule type" value="Genomic_DNA"/>
</dbReference>
<keyword evidence="4" id="KW-0479">Metal-binding</keyword>
<dbReference type="Pfam" id="PF05649">
    <property type="entry name" value="Peptidase_M13_N"/>
    <property type="match status" value="1"/>
</dbReference>
<dbReference type="GO" id="GO:0004222">
    <property type="term" value="F:metalloendopeptidase activity"/>
    <property type="evidence" value="ECO:0007669"/>
    <property type="project" value="InterPro"/>
</dbReference>
<evidence type="ECO:0000313" key="11">
    <source>
        <dbReference type="EMBL" id="SFS08102.1"/>
    </source>
</evidence>
<dbReference type="InterPro" id="IPR024079">
    <property type="entry name" value="MetalloPept_cat_dom_sf"/>
</dbReference>
<evidence type="ECO:0000256" key="6">
    <source>
        <dbReference type="ARBA" id="ARBA00022833"/>
    </source>
</evidence>
<proteinExistence type="inferred from homology"/>
<dbReference type="Gene3D" id="3.40.390.10">
    <property type="entry name" value="Collagenase (Catalytic Domain)"/>
    <property type="match status" value="1"/>
</dbReference>
<dbReference type="Pfam" id="PF01431">
    <property type="entry name" value="Peptidase_M13"/>
    <property type="match status" value="1"/>
</dbReference>
<dbReference type="InterPro" id="IPR042089">
    <property type="entry name" value="Peptidase_M13_dom_2"/>
</dbReference>
<organism evidence="11 12">
    <name type="scientific">Granulicella pectinivorans</name>
    <dbReference type="NCBI Taxonomy" id="474950"/>
    <lineage>
        <taxon>Bacteria</taxon>
        <taxon>Pseudomonadati</taxon>
        <taxon>Acidobacteriota</taxon>
        <taxon>Terriglobia</taxon>
        <taxon>Terriglobales</taxon>
        <taxon>Acidobacteriaceae</taxon>
        <taxon>Granulicella</taxon>
    </lineage>
</organism>
<dbReference type="GO" id="GO:0046872">
    <property type="term" value="F:metal ion binding"/>
    <property type="evidence" value="ECO:0007669"/>
    <property type="project" value="UniProtKB-KW"/>
</dbReference>
<dbReference type="Gene3D" id="1.10.1380.10">
    <property type="entry name" value="Neutral endopeptidase , domain2"/>
    <property type="match status" value="1"/>
</dbReference>
<dbReference type="CDD" id="cd08662">
    <property type="entry name" value="M13"/>
    <property type="match status" value="1"/>
</dbReference>
<dbReference type="InterPro" id="IPR008753">
    <property type="entry name" value="Peptidase_M13_N"/>
</dbReference>
<comment type="similarity">
    <text evidence="2">Belongs to the peptidase M13 family.</text>
</comment>
<dbReference type="STRING" id="474950.SAMN05421771_1432"/>
<keyword evidence="7" id="KW-0482">Metalloprotease</keyword>
<dbReference type="GO" id="GO:0016485">
    <property type="term" value="P:protein processing"/>
    <property type="evidence" value="ECO:0007669"/>
    <property type="project" value="TreeGrafter"/>
</dbReference>
<evidence type="ECO:0000256" key="2">
    <source>
        <dbReference type="ARBA" id="ARBA00007357"/>
    </source>
</evidence>
<dbReference type="PROSITE" id="PS51885">
    <property type="entry name" value="NEPRILYSIN"/>
    <property type="match status" value="1"/>
</dbReference>
<keyword evidence="5" id="KW-0378">Hydrolase</keyword>
<evidence type="ECO:0000256" key="3">
    <source>
        <dbReference type="ARBA" id="ARBA00022670"/>
    </source>
</evidence>
<evidence type="ECO:0000259" key="10">
    <source>
        <dbReference type="Pfam" id="PF05649"/>
    </source>
</evidence>
<keyword evidence="8" id="KW-0732">Signal</keyword>
<gene>
    <name evidence="11" type="ORF">SAMN05421771_1432</name>
</gene>
<feature type="domain" description="Peptidase M13 C-terminal" evidence="9">
    <location>
        <begin position="467"/>
        <end position="670"/>
    </location>
</feature>
<keyword evidence="6" id="KW-0862">Zinc</keyword>
<keyword evidence="3" id="KW-0645">Protease</keyword>
<dbReference type="InterPro" id="IPR000718">
    <property type="entry name" value="Peptidase_M13"/>
</dbReference>
<reference evidence="11 12" key="1">
    <citation type="submission" date="2016-10" db="EMBL/GenBank/DDBJ databases">
        <authorList>
            <person name="de Groot N.N."/>
        </authorList>
    </citation>
    <scope>NUCLEOTIDE SEQUENCE [LARGE SCALE GENOMIC DNA]</scope>
    <source>
        <strain evidence="11 12">DSM 21001</strain>
    </source>
</reference>
<sequence>MLKLCVLLLYFPFWPVSHAQSASHLDSSVMRSDADPCVDFYRYACGRFAEQNPRHPGQTYLFLNELQGQPTFELLARTLGQETRSGTGTPTEKALAAYYDSCMDRTSIDREDLRALASLRSKIEDATTPADFGRTLAALASVHTMPLFRVTPEADQRDTRRQILALSTPTLTLPSGGSYLRSADADQVLLKAYRLHVQQVLFLSGYSSKRAVAGAAQIQEIETGFARASVSATAARDPRNQYHITSVADLSALVPGIDWNVFFASAGVPTPKEINIVSPTSLKAVQQLLATKDRSALRAYLTLRLIESIPPILQPSRLAAENRLFGALIGSNAEGLSKAESCAIETYYARSDDMVRLFLARFAPETLKTDATPLVEEIEAQMKIDIQRAEWMSPGTREQALHKLSLIANNIAYSSLSDDYSAQPVLHQRALQNYLVAAEAKFRRRMSKIGGPTDRLAPSLGPLSDGAAYEPDRNEIELPAASLMPPSFDPKASPAENYARIGFTAGHEIVHGYDDEGRQYDGLGQLKHWWTKEDAAHFNDRAACFVSEYGSFAIDGTHHVNGSLTLGENIADNGGLHLALAAFLSAAAREGTDVNLADDGYTPLQRFFLSYAQSTCSSVDPQAERVQVETNPHTPDRFRANGVLRNTPEFGKAFSCSKGQPMMPVQTCRIW</sequence>
<dbReference type="GO" id="GO:0005886">
    <property type="term" value="C:plasma membrane"/>
    <property type="evidence" value="ECO:0007669"/>
    <property type="project" value="TreeGrafter"/>
</dbReference>
<dbReference type="InterPro" id="IPR018497">
    <property type="entry name" value="Peptidase_M13_C"/>
</dbReference>
<evidence type="ECO:0000313" key="12">
    <source>
        <dbReference type="Proteomes" id="UP000199024"/>
    </source>
</evidence>